<evidence type="ECO:0000256" key="6">
    <source>
        <dbReference type="ARBA" id="ARBA00022989"/>
    </source>
</evidence>
<dbReference type="EMBL" id="MU004231">
    <property type="protein sequence ID" value="KAF2672913.1"/>
    <property type="molecule type" value="Genomic_DNA"/>
</dbReference>
<comment type="similarity">
    <text evidence="2">Belongs to the cation diffusion facilitator (CDF) transporter (TC 2.A.4) family. SLC30A subfamily.</text>
</comment>
<gene>
    <name evidence="12" type="ORF">BT63DRAFT_436748</name>
</gene>
<evidence type="ECO:0000256" key="7">
    <source>
        <dbReference type="ARBA" id="ARBA00023136"/>
    </source>
</evidence>
<evidence type="ECO:0000256" key="5">
    <source>
        <dbReference type="ARBA" id="ARBA00022833"/>
    </source>
</evidence>
<dbReference type="GO" id="GO:0006882">
    <property type="term" value="P:intracellular zinc ion homeostasis"/>
    <property type="evidence" value="ECO:0007669"/>
    <property type="project" value="TreeGrafter"/>
</dbReference>
<protein>
    <submittedName>
        <fullName evidence="12">Cation efflux protein</fullName>
    </submittedName>
</protein>
<evidence type="ECO:0000256" key="9">
    <source>
        <dbReference type="SAM" id="Phobius"/>
    </source>
</evidence>
<feature type="compositionally biased region" description="Polar residues" evidence="8">
    <location>
        <begin position="247"/>
        <end position="260"/>
    </location>
</feature>
<proteinExistence type="inferred from homology"/>
<feature type="transmembrane region" description="Helical" evidence="9">
    <location>
        <begin position="76"/>
        <end position="98"/>
    </location>
</feature>
<sequence length="496" mass="53494">MVWSKSNRISVMLAIDVAFFLLELGVGMVVGSLALMADAFHMLNDIISLIVGLWAVKAAQKPRSDKYSFGWLRAEILGAFFNAVFLIALCLSIILEAMTRLLDPPEISNSKIILIVGSLGLASNLAGFIVLGGHSHGETEHDGPVDDVRTVEEGYGGHTGAIEAEYSGGIKTITPSQIRVVSSSNIGANSNIHRRRSSKLRGIVDGSIYPASFRQGIIRAGKSTAKGYGTATVLDESEDDTAEEPSETSPLVKSKSGSPSQKRRNTYSRSRKGFRSEAAHSNYNHSKLAKKANGGTDMGTSAMILHVIGDALGNVGVIASALIIWLTPWSGRFYADPAVSLFIAVIILKTTIPLTTASAKILLQGTPDHLDINNIKDDIQEILGVVNCHHIHLWQLSETQPVASLHLQLDFPIEEGGVAARYMILAKAVRECLHGYGIHSATIQPEFCLNDKHDHVGQAQPSTSLDGFQSLRQVEGLDHDACLIECVDDCEESTCF</sequence>
<evidence type="ECO:0000259" key="10">
    <source>
        <dbReference type="Pfam" id="PF01545"/>
    </source>
</evidence>
<dbReference type="AlphaFoldDB" id="A0A6A6UN74"/>
<dbReference type="OrthoDB" id="9944568at2759"/>
<dbReference type="Proteomes" id="UP000799302">
    <property type="component" value="Unassembled WGS sequence"/>
</dbReference>
<dbReference type="PANTHER" id="PTHR45820:SF4">
    <property type="entry name" value="ZINC TRANSPORTER 63C, ISOFORM F"/>
    <property type="match status" value="1"/>
</dbReference>
<feature type="compositionally biased region" description="Acidic residues" evidence="8">
    <location>
        <begin position="235"/>
        <end position="246"/>
    </location>
</feature>
<evidence type="ECO:0000256" key="1">
    <source>
        <dbReference type="ARBA" id="ARBA00004141"/>
    </source>
</evidence>
<feature type="transmembrane region" description="Helical" evidence="9">
    <location>
        <begin position="39"/>
        <end position="56"/>
    </location>
</feature>
<reference evidence="12" key="1">
    <citation type="journal article" date="2020" name="Stud. Mycol.">
        <title>101 Dothideomycetes genomes: a test case for predicting lifestyles and emergence of pathogens.</title>
        <authorList>
            <person name="Haridas S."/>
            <person name="Albert R."/>
            <person name="Binder M."/>
            <person name="Bloem J."/>
            <person name="Labutti K."/>
            <person name="Salamov A."/>
            <person name="Andreopoulos B."/>
            <person name="Baker S."/>
            <person name="Barry K."/>
            <person name="Bills G."/>
            <person name="Bluhm B."/>
            <person name="Cannon C."/>
            <person name="Castanera R."/>
            <person name="Culley D."/>
            <person name="Daum C."/>
            <person name="Ezra D."/>
            <person name="Gonzalez J."/>
            <person name="Henrissat B."/>
            <person name="Kuo A."/>
            <person name="Liang C."/>
            <person name="Lipzen A."/>
            <person name="Lutzoni F."/>
            <person name="Magnuson J."/>
            <person name="Mondo S."/>
            <person name="Nolan M."/>
            <person name="Ohm R."/>
            <person name="Pangilinan J."/>
            <person name="Park H.-J."/>
            <person name="Ramirez L."/>
            <person name="Alfaro M."/>
            <person name="Sun H."/>
            <person name="Tritt A."/>
            <person name="Yoshinaga Y."/>
            <person name="Zwiers L.-H."/>
            <person name="Turgeon B."/>
            <person name="Goodwin S."/>
            <person name="Spatafora J."/>
            <person name="Crous P."/>
            <person name="Grigoriev I."/>
        </authorList>
    </citation>
    <scope>NUCLEOTIDE SEQUENCE</scope>
    <source>
        <strain evidence="12">CBS 115976</strain>
    </source>
</reference>
<keyword evidence="5" id="KW-0862">Zinc</keyword>
<dbReference type="SUPFAM" id="SSF161111">
    <property type="entry name" value="Cation efflux protein transmembrane domain-like"/>
    <property type="match status" value="1"/>
</dbReference>
<keyword evidence="6 9" id="KW-1133">Transmembrane helix</keyword>
<keyword evidence="7 9" id="KW-0472">Membrane</keyword>
<feature type="transmembrane region" description="Helical" evidence="9">
    <location>
        <begin position="303"/>
        <end position="326"/>
    </location>
</feature>
<dbReference type="GO" id="GO:0005385">
    <property type="term" value="F:zinc ion transmembrane transporter activity"/>
    <property type="evidence" value="ECO:0007669"/>
    <property type="project" value="TreeGrafter"/>
</dbReference>
<feature type="domain" description="Cation efflux protein cytoplasmic" evidence="11">
    <location>
        <begin position="367"/>
        <end position="446"/>
    </location>
</feature>
<dbReference type="Gene3D" id="1.20.1510.10">
    <property type="entry name" value="Cation efflux protein transmembrane domain"/>
    <property type="match status" value="2"/>
</dbReference>
<keyword evidence="4 9" id="KW-0812">Transmembrane</keyword>
<feature type="compositionally biased region" description="Basic residues" evidence="8">
    <location>
        <begin position="261"/>
        <end position="273"/>
    </location>
</feature>
<organism evidence="12 13">
    <name type="scientific">Microthyrium microscopicum</name>
    <dbReference type="NCBI Taxonomy" id="703497"/>
    <lineage>
        <taxon>Eukaryota</taxon>
        <taxon>Fungi</taxon>
        <taxon>Dikarya</taxon>
        <taxon>Ascomycota</taxon>
        <taxon>Pezizomycotina</taxon>
        <taxon>Dothideomycetes</taxon>
        <taxon>Dothideomycetes incertae sedis</taxon>
        <taxon>Microthyriales</taxon>
        <taxon>Microthyriaceae</taxon>
        <taxon>Microthyrium</taxon>
    </lineage>
</organism>
<evidence type="ECO:0000256" key="3">
    <source>
        <dbReference type="ARBA" id="ARBA00022448"/>
    </source>
</evidence>
<feature type="transmembrane region" description="Helical" evidence="9">
    <location>
        <begin position="338"/>
        <end position="363"/>
    </location>
</feature>
<dbReference type="InterPro" id="IPR027470">
    <property type="entry name" value="Cation_efflux_CTD"/>
</dbReference>
<accession>A0A6A6UN74</accession>
<dbReference type="InterPro" id="IPR027469">
    <property type="entry name" value="Cation_efflux_TMD_sf"/>
</dbReference>
<feature type="domain" description="Cation efflux protein transmembrane" evidence="10">
    <location>
        <begin position="11"/>
        <end position="363"/>
    </location>
</feature>
<evidence type="ECO:0000256" key="8">
    <source>
        <dbReference type="SAM" id="MobiDB-lite"/>
    </source>
</evidence>
<evidence type="ECO:0000313" key="12">
    <source>
        <dbReference type="EMBL" id="KAF2672913.1"/>
    </source>
</evidence>
<keyword evidence="13" id="KW-1185">Reference proteome</keyword>
<dbReference type="Pfam" id="PF01545">
    <property type="entry name" value="Cation_efflux"/>
    <property type="match status" value="1"/>
</dbReference>
<name>A0A6A6UN74_9PEZI</name>
<feature type="transmembrane region" description="Helical" evidence="9">
    <location>
        <begin position="12"/>
        <end position="33"/>
    </location>
</feature>
<evidence type="ECO:0000313" key="13">
    <source>
        <dbReference type="Proteomes" id="UP000799302"/>
    </source>
</evidence>
<evidence type="ECO:0000259" key="11">
    <source>
        <dbReference type="Pfam" id="PF16916"/>
    </source>
</evidence>
<dbReference type="GO" id="GO:0016020">
    <property type="term" value="C:membrane"/>
    <property type="evidence" value="ECO:0007669"/>
    <property type="project" value="UniProtKB-SubCell"/>
</dbReference>
<evidence type="ECO:0000256" key="4">
    <source>
        <dbReference type="ARBA" id="ARBA00022692"/>
    </source>
</evidence>
<feature type="transmembrane region" description="Helical" evidence="9">
    <location>
        <begin position="110"/>
        <end position="131"/>
    </location>
</feature>
<dbReference type="Pfam" id="PF16916">
    <property type="entry name" value="ZT_dimer"/>
    <property type="match status" value="1"/>
</dbReference>
<dbReference type="InterPro" id="IPR058533">
    <property type="entry name" value="Cation_efflux_TM"/>
</dbReference>
<keyword evidence="3" id="KW-0813">Transport</keyword>
<dbReference type="NCBIfam" id="TIGR01297">
    <property type="entry name" value="CDF"/>
    <property type="match status" value="1"/>
</dbReference>
<feature type="region of interest" description="Disordered" evidence="8">
    <location>
        <begin position="234"/>
        <end position="280"/>
    </location>
</feature>
<dbReference type="InterPro" id="IPR002524">
    <property type="entry name" value="Cation_efflux"/>
</dbReference>
<comment type="subcellular location">
    <subcellularLocation>
        <location evidence="1">Membrane</location>
        <topology evidence="1">Multi-pass membrane protein</topology>
    </subcellularLocation>
</comment>
<evidence type="ECO:0000256" key="2">
    <source>
        <dbReference type="ARBA" id="ARBA00008873"/>
    </source>
</evidence>
<dbReference type="PANTHER" id="PTHR45820">
    <property type="entry name" value="FI23527P1"/>
    <property type="match status" value="1"/>
</dbReference>